<feature type="domain" description="Winged helix-turn-helix" evidence="4">
    <location>
        <begin position="451"/>
        <end position="532"/>
    </location>
</feature>
<dbReference type="Pfam" id="PF13401">
    <property type="entry name" value="AAA_22"/>
    <property type="match status" value="1"/>
</dbReference>
<dbReference type="PANTHER" id="PTHR47691:SF3">
    <property type="entry name" value="HTH-TYPE TRANSCRIPTIONAL REGULATOR RV0890C-RELATED"/>
    <property type="match status" value="1"/>
</dbReference>
<dbReference type="AlphaFoldDB" id="A0A1H1M5H5"/>
<sequence>MPPDPPATDPIWTPDRRLRIFVSSTLRELAEERAAVRRAIARLHLTPVMFELGARPHPPRELYRAYLEQSEVFLGIYAASYGWVAPGEEVSGLEDEYLLSGDRPKLIYVKDVEDRQPRLAELLQRLEADDRAAYKPFSNARQLTGLVADDLAVLLTERFTTARGGSARAAGTEQDAPAELEPGRLPVSPTPIVGRGRELRQVTALLRDEAARLVTLVGPGGIGKTRLALEIAATLAADPHADLDGVFFVDLTPVTDPGLVVERIAATLGVRREGQHDLVPLLVDRLRAKRVLVVLDNAEQVVGAAPALAELLAASPAIALLVTSRIRLKLRNERTVPLAPLAVPGDDVQSGQVDRFDAVKLFVERARQVRPGFALTPANAQAVAGLCRRLDGIPLAIELAAAQLRVLSPQALLERMGRHLDHDLDLAADVVDVPARQRTLRATIDWSHSLLAESERTLLARLSVFTQSWTLEAAEAVGVVDGDLDVLETLSSLVSQSLVSAVDLTAEPDLADADEPRFTLLGAVRAYARERLDERGERDATLTRLTTYLRGFVMTAGQGLAGPDNRRWTREVDRRFEEIRTTMQHAVEVDDAESVVALAAPLFSYWWTRGLMTTMSGLSEAAAALPSAERLAPLPAALLLWSRGMFRVSQGHAAEASPYLTRLRELSDGVDPRLHAFALAGLGMVELASDPVEADRLLDEAVGTLRTLGDDWGLAFVLSIRGQLALSGDRAADAAAIHTEALAAADRIDDDHLRALLQDLLGMDRLAAEDVAGARASFVAAVEIHRRLLDQEGSSYCIDGLGAVALALQRPEAAARLFGAAEHARQLVGVSVWPGLQALRGYVLGQAEAALGSAVFERVRREGALLSLEQALSLALASTEADGQAGS</sequence>
<dbReference type="Gene3D" id="1.25.40.10">
    <property type="entry name" value="Tetratricopeptide repeat domain"/>
    <property type="match status" value="1"/>
</dbReference>
<dbReference type="InterPro" id="IPR025139">
    <property type="entry name" value="DUF4062"/>
</dbReference>
<dbReference type="SUPFAM" id="SSF52540">
    <property type="entry name" value="P-loop containing nucleoside triphosphate hydrolases"/>
    <property type="match status" value="1"/>
</dbReference>
<evidence type="ECO:0000313" key="5">
    <source>
        <dbReference type="EMBL" id="SDR82011.1"/>
    </source>
</evidence>
<dbReference type="OrthoDB" id="3755432at2"/>
<evidence type="ECO:0000256" key="1">
    <source>
        <dbReference type="SAM" id="MobiDB-lite"/>
    </source>
</evidence>
<dbReference type="STRING" id="546871.SAMN04488543_0550"/>
<dbReference type="Pfam" id="PF25872">
    <property type="entry name" value="HTH_77"/>
    <property type="match status" value="1"/>
</dbReference>
<dbReference type="Pfam" id="PF13271">
    <property type="entry name" value="DUF4062"/>
    <property type="match status" value="1"/>
</dbReference>
<feature type="domain" description="DUF4062" evidence="2">
    <location>
        <begin position="19"/>
        <end position="98"/>
    </location>
</feature>
<organism evidence="5 6">
    <name type="scientific">Friedmanniella luteola</name>
    <dbReference type="NCBI Taxonomy" id="546871"/>
    <lineage>
        <taxon>Bacteria</taxon>
        <taxon>Bacillati</taxon>
        <taxon>Actinomycetota</taxon>
        <taxon>Actinomycetes</taxon>
        <taxon>Propionibacteriales</taxon>
        <taxon>Nocardioidaceae</taxon>
        <taxon>Friedmanniella</taxon>
    </lineage>
</organism>
<gene>
    <name evidence="5" type="ORF">SAMN04488543_0550</name>
</gene>
<dbReference type="InterPro" id="IPR049945">
    <property type="entry name" value="AAA_22"/>
</dbReference>
<protein>
    <submittedName>
        <fullName evidence="5">Predicted ATPase</fullName>
    </submittedName>
</protein>
<accession>A0A1H1M5H5</accession>
<keyword evidence="6" id="KW-1185">Reference proteome</keyword>
<dbReference type="Gene3D" id="3.40.50.300">
    <property type="entry name" value="P-loop containing nucleotide triphosphate hydrolases"/>
    <property type="match status" value="1"/>
</dbReference>
<dbReference type="RefSeq" id="WP_091409843.1">
    <property type="nucleotide sequence ID" value="NZ_LT629749.1"/>
</dbReference>
<dbReference type="GO" id="GO:0016887">
    <property type="term" value="F:ATP hydrolysis activity"/>
    <property type="evidence" value="ECO:0007669"/>
    <property type="project" value="InterPro"/>
</dbReference>
<dbReference type="InterPro" id="IPR011990">
    <property type="entry name" value="TPR-like_helical_dom_sf"/>
</dbReference>
<feature type="region of interest" description="Disordered" evidence="1">
    <location>
        <begin position="165"/>
        <end position="192"/>
    </location>
</feature>
<evidence type="ECO:0000313" key="6">
    <source>
        <dbReference type="Proteomes" id="UP000199092"/>
    </source>
</evidence>
<dbReference type="InterPro" id="IPR027417">
    <property type="entry name" value="P-loop_NTPase"/>
</dbReference>
<dbReference type="EMBL" id="LT629749">
    <property type="protein sequence ID" value="SDR82011.1"/>
    <property type="molecule type" value="Genomic_DNA"/>
</dbReference>
<evidence type="ECO:0000259" key="4">
    <source>
        <dbReference type="Pfam" id="PF25872"/>
    </source>
</evidence>
<reference evidence="5 6" key="1">
    <citation type="submission" date="2016-10" db="EMBL/GenBank/DDBJ databases">
        <authorList>
            <person name="de Groot N.N."/>
        </authorList>
    </citation>
    <scope>NUCLEOTIDE SEQUENCE [LARGE SCALE GENOMIC DNA]</scope>
    <source>
        <strain evidence="5 6">DSM 21741</strain>
    </source>
</reference>
<dbReference type="PRINTS" id="PR00364">
    <property type="entry name" value="DISEASERSIST"/>
</dbReference>
<feature type="domain" description="ORC1/DEAH AAA+ ATPase" evidence="3">
    <location>
        <begin position="210"/>
        <end position="312"/>
    </location>
</feature>
<proteinExistence type="predicted"/>
<dbReference type="SUPFAM" id="SSF48452">
    <property type="entry name" value="TPR-like"/>
    <property type="match status" value="1"/>
</dbReference>
<evidence type="ECO:0000259" key="2">
    <source>
        <dbReference type="Pfam" id="PF13271"/>
    </source>
</evidence>
<dbReference type="PANTHER" id="PTHR47691">
    <property type="entry name" value="REGULATOR-RELATED"/>
    <property type="match status" value="1"/>
</dbReference>
<evidence type="ECO:0000259" key="3">
    <source>
        <dbReference type="Pfam" id="PF13401"/>
    </source>
</evidence>
<dbReference type="InterPro" id="IPR058852">
    <property type="entry name" value="HTH_77"/>
</dbReference>
<dbReference type="Proteomes" id="UP000199092">
    <property type="component" value="Chromosome I"/>
</dbReference>
<name>A0A1H1M5H5_9ACTN</name>